<evidence type="ECO:0000259" key="10">
    <source>
        <dbReference type="Pfam" id="PF19425"/>
    </source>
</evidence>
<dbReference type="InterPro" id="IPR016047">
    <property type="entry name" value="M23ase_b-sheet_dom"/>
</dbReference>
<feature type="domain" description="M23ase beta-sheet core" evidence="9">
    <location>
        <begin position="301"/>
        <end position="397"/>
    </location>
</feature>
<reference evidence="13" key="1">
    <citation type="submission" date="2020-03" db="EMBL/GenBank/DDBJ databases">
        <title>Complete genome sequence of sulfur-oxidizing bacterium skT11.</title>
        <authorList>
            <person name="Kanda M."/>
            <person name="Kojima H."/>
            <person name="Fukui M."/>
        </authorList>
    </citation>
    <scope>NUCLEOTIDE SEQUENCE [LARGE SCALE GENOMIC DNA]</scope>
    <source>
        <strain evidence="13">skT11</strain>
    </source>
</reference>
<dbReference type="GO" id="GO:0006508">
    <property type="term" value="P:proteolysis"/>
    <property type="evidence" value="ECO:0007669"/>
    <property type="project" value="UniProtKB-KW"/>
</dbReference>
<sequence>MQNNKASILSQKLFQTERKFPLRWIVALSALPLFGVVAAFGIAPDTDVKRIPVHTVVESLALPNISAQTASTQQFWREERIQRGDTVADLLSRLDVNTQDIQAFLNEAKHAQALYQLKPGKTVQAQTTEDGELLSLRYHYGGDTVLLVEKQGDHFKTSEQALPLERQVVMKSGQIRSSLFAATDAANMPDAVAVQMADIFSTDIDFHRDLQRGDKFTVEYEAFYNKGELVKTGHILAAEFINSGKSYRAVYFQDNDGHGGYYTADGKNLRKAFLRSPLEFSRVTSGFTTARFHPILKEWRAHKGVDYGAPIGTRVKATADGVVEQVGAQRGYGNVIVLKHQGKFETVYGHLSAFASGLRKGQHISQGDVIGYVGMTGMATGPHLHYEFKVAGVQRNPLSIEVPTAFPIAANQKAEFNRIAQPLLANLDLLRGTNLAALD</sequence>
<gene>
    <name evidence="12" type="ORF">SKTS_03970</name>
</gene>
<dbReference type="KEGG" id="slac:SKTS_03970"/>
<evidence type="ECO:0000256" key="5">
    <source>
        <dbReference type="ARBA" id="ARBA00022801"/>
    </source>
</evidence>
<dbReference type="GO" id="GO:0046872">
    <property type="term" value="F:metal ion binding"/>
    <property type="evidence" value="ECO:0007669"/>
    <property type="project" value="UniProtKB-KW"/>
</dbReference>
<proteinExistence type="predicted"/>
<accession>A0A6F8V8Q4</accession>
<dbReference type="SUPFAM" id="SSF51261">
    <property type="entry name" value="Duplicated hybrid motif"/>
    <property type="match status" value="1"/>
</dbReference>
<evidence type="ECO:0000259" key="11">
    <source>
        <dbReference type="Pfam" id="PF22310"/>
    </source>
</evidence>
<dbReference type="PANTHER" id="PTHR21666">
    <property type="entry name" value="PEPTIDASE-RELATED"/>
    <property type="match status" value="1"/>
</dbReference>
<evidence type="ECO:0000256" key="4">
    <source>
        <dbReference type="ARBA" id="ARBA00022723"/>
    </source>
</evidence>
<keyword evidence="5" id="KW-0378">Hydrolase</keyword>
<feature type="domain" description="Csd3-like second N-terminal" evidence="10">
    <location>
        <begin position="171"/>
        <end position="287"/>
    </location>
</feature>
<comment type="cofactor">
    <cofactor evidence="1">
        <name>Zn(2+)</name>
        <dbReference type="ChEBI" id="CHEBI:29105"/>
    </cofactor>
</comment>
<keyword evidence="13" id="KW-1185">Reference proteome</keyword>
<keyword evidence="8" id="KW-1133">Transmembrane helix</keyword>
<dbReference type="Proteomes" id="UP000502260">
    <property type="component" value="Chromosome"/>
</dbReference>
<keyword evidence="4" id="KW-0479">Metal-binding</keyword>
<dbReference type="Pfam" id="PF22310">
    <property type="entry name" value="NMB0315_dom_I"/>
    <property type="match status" value="1"/>
</dbReference>
<evidence type="ECO:0000256" key="8">
    <source>
        <dbReference type="SAM" id="Phobius"/>
    </source>
</evidence>
<dbReference type="Pfam" id="PF19425">
    <property type="entry name" value="Csd3_N2"/>
    <property type="match status" value="1"/>
</dbReference>
<dbReference type="Gene3D" id="2.70.70.10">
    <property type="entry name" value="Glucose Permease (Domain IIA)"/>
    <property type="match status" value="1"/>
</dbReference>
<dbReference type="CDD" id="cd12797">
    <property type="entry name" value="M23_peptidase"/>
    <property type="match status" value="1"/>
</dbReference>
<dbReference type="GO" id="GO:0004222">
    <property type="term" value="F:metalloendopeptidase activity"/>
    <property type="evidence" value="ECO:0007669"/>
    <property type="project" value="TreeGrafter"/>
</dbReference>
<keyword evidence="8" id="KW-0472">Membrane</keyword>
<keyword evidence="6" id="KW-0862">Zinc</keyword>
<comment type="subcellular location">
    <subcellularLocation>
        <location evidence="2">Cell envelope</location>
    </subcellularLocation>
</comment>
<evidence type="ECO:0000313" key="12">
    <source>
        <dbReference type="EMBL" id="BCB25511.1"/>
    </source>
</evidence>
<evidence type="ECO:0000256" key="6">
    <source>
        <dbReference type="ARBA" id="ARBA00022833"/>
    </source>
</evidence>
<evidence type="ECO:0000256" key="1">
    <source>
        <dbReference type="ARBA" id="ARBA00001947"/>
    </source>
</evidence>
<dbReference type="PANTHER" id="PTHR21666:SF288">
    <property type="entry name" value="CELL DIVISION PROTEIN YTFB"/>
    <property type="match status" value="1"/>
</dbReference>
<protein>
    <recommendedName>
        <fullName evidence="14">Peptidase M23</fullName>
    </recommendedName>
</protein>
<keyword evidence="8" id="KW-0812">Transmembrane</keyword>
<dbReference type="Gene3D" id="3.10.450.350">
    <property type="match status" value="2"/>
</dbReference>
<evidence type="ECO:0000256" key="3">
    <source>
        <dbReference type="ARBA" id="ARBA00022670"/>
    </source>
</evidence>
<evidence type="ECO:0000256" key="7">
    <source>
        <dbReference type="ARBA" id="ARBA00023049"/>
    </source>
</evidence>
<evidence type="ECO:0000313" key="13">
    <source>
        <dbReference type="Proteomes" id="UP000502260"/>
    </source>
</evidence>
<keyword evidence="3" id="KW-0645">Protease</keyword>
<name>A0A6F8V8Q4_9PROT</name>
<dbReference type="GO" id="GO:0030313">
    <property type="term" value="C:cell envelope"/>
    <property type="evidence" value="ECO:0007669"/>
    <property type="project" value="UniProtKB-SubCell"/>
</dbReference>
<organism evidence="12 13">
    <name type="scientific">Sulfurimicrobium lacus</name>
    <dbReference type="NCBI Taxonomy" id="2715678"/>
    <lineage>
        <taxon>Bacteria</taxon>
        <taxon>Pseudomonadati</taxon>
        <taxon>Pseudomonadota</taxon>
        <taxon>Betaproteobacteria</taxon>
        <taxon>Nitrosomonadales</taxon>
        <taxon>Sulfuricellaceae</taxon>
        <taxon>Sulfurimicrobium</taxon>
    </lineage>
</organism>
<dbReference type="InterPro" id="IPR054512">
    <property type="entry name" value="NMB0315-like_N"/>
</dbReference>
<evidence type="ECO:0008006" key="14">
    <source>
        <dbReference type="Google" id="ProtNLM"/>
    </source>
</evidence>
<keyword evidence="7" id="KW-0482">Metalloprotease</keyword>
<evidence type="ECO:0000256" key="2">
    <source>
        <dbReference type="ARBA" id="ARBA00004196"/>
    </source>
</evidence>
<dbReference type="AlphaFoldDB" id="A0A6F8V8Q4"/>
<dbReference type="InterPro" id="IPR011055">
    <property type="entry name" value="Dup_hybrid_motif"/>
</dbReference>
<dbReference type="InterPro" id="IPR050570">
    <property type="entry name" value="Cell_wall_metabolism_enzyme"/>
</dbReference>
<feature type="domain" description="DD-carboxypeptidase/endopeptidase Mpg-like N-terminal" evidence="11">
    <location>
        <begin position="75"/>
        <end position="137"/>
    </location>
</feature>
<evidence type="ECO:0000259" key="9">
    <source>
        <dbReference type="Pfam" id="PF01551"/>
    </source>
</evidence>
<dbReference type="Pfam" id="PF01551">
    <property type="entry name" value="Peptidase_M23"/>
    <property type="match status" value="1"/>
</dbReference>
<feature type="transmembrane region" description="Helical" evidence="8">
    <location>
        <begin position="21"/>
        <end position="43"/>
    </location>
</feature>
<dbReference type="EMBL" id="AP022853">
    <property type="protein sequence ID" value="BCB25511.1"/>
    <property type="molecule type" value="Genomic_DNA"/>
</dbReference>
<dbReference type="InterPro" id="IPR045834">
    <property type="entry name" value="Csd3_N2"/>
</dbReference>